<dbReference type="EMBL" id="KQ416654">
    <property type="protein sequence ID" value="KOF95981.1"/>
    <property type="molecule type" value="Genomic_DNA"/>
</dbReference>
<gene>
    <name evidence="2" type="ORF">OCBIM_22036703mg</name>
</gene>
<proteinExistence type="predicted"/>
<evidence type="ECO:0000256" key="1">
    <source>
        <dbReference type="SAM" id="Phobius"/>
    </source>
</evidence>
<feature type="transmembrane region" description="Helical" evidence="1">
    <location>
        <begin position="9"/>
        <end position="27"/>
    </location>
</feature>
<organism evidence="2">
    <name type="scientific">Octopus bimaculoides</name>
    <name type="common">California two-spotted octopus</name>
    <dbReference type="NCBI Taxonomy" id="37653"/>
    <lineage>
        <taxon>Eukaryota</taxon>
        <taxon>Metazoa</taxon>
        <taxon>Spiralia</taxon>
        <taxon>Lophotrochozoa</taxon>
        <taxon>Mollusca</taxon>
        <taxon>Cephalopoda</taxon>
        <taxon>Coleoidea</taxon>
        <taxon>Octopodiformes</taxon>
        <taxon>Octopoda</taxon>
        <taxon>Incirrata</taxon>
        <taxon>Octopodidae</taxon>
        <taxon>Octopus</taxon>
    </lineage>
</organism>
<dbReference type="AlphaFoldDB" id="A0A0L8I3F2"/>
<name>A0A0L8I3F2_OCTBM</name>
<keyword evidence="1" id="KW-1133">Transmembrane helix</keyword>
<reference evidence="2" key="1">
    <citation type="submission" date="2015-07" db="EMBL/GenBank/DDBJ databases">
        <title>MeaNS - Measles Nucleotide Surveillance Program.</title>
        <authorList>
            <person name="Tran T."/>
            <person name="Druce J."/>
        </authorList>
    </citation>
    <scope>NUCLEOTIDE SEQUENCE</scope>
    <source>
        <strain evidence="2">UCB-OBI-ISO-001</strain>
        <tissue evidence="2">Gonad</tissue>
    </source>
</reference>
<accession>A0A0L8I3F2</accession>
<evidence type="ECO:0000313" key="2">
    <source>
        <dbReference type="EMBL" id="KOF95981.1"/>
    </source>
</evidence>
<protein>
    <submittedName>
        <fullName evidence="2">Uncharacterized protein</fullName>
    </submittedName>
</protein>
<keyword evidence="1" id="KW-0472">Membrane</keyword>
<sequence>MAPKYRHKIITETFLHLIFIILPIYTYEGYIPNYISDYPTVDSAQFFSNIKKESYIIKSVNIKSK</sequence>
<keyword evidence="1" id="KW-0812">Transmembrane</keyword>